<evidence type="ECO:0000256" key="3">
    <source>
        <dbReference type="ARBA" id="ARBA00022605"/>
    </source>
</evidence>
<dbReference type="GO" id="GO:0009098">
    <property type="term" value="P:L-leucine biosynthetic process"/>
    <property type="evidence" value="ECO:0007669"/>
    <property type="project" value="UniProtKB-UniRule"/>
</dbReference>
<evidence type="ECO:0000313" key="9">
    <source>
        <dbReference type="EMBL" id="HHR96140.1"/>
    </source>
</evidence>
<name>A0A7C5YZ67_9CREN</name>
<evidence type="ECO:0000256" key="6">
    <source>
        <dbReference type="HAMAP-Rule" id="MF_01032"/>
    </source>
</evidence>
<evidence type="ECO:0000256" key="5">
    <source>
        <dbReference type="ARBA" id="ARBA00023304"/>
    </source>
</evidence>
<dbReference type="SUPFAM" id="SSF52016">
    <property type="entry name" value="LeuD/IlvD-like"/>
    <property type="match status" value="1"/>
</dbReference>
<keyword evidence="3 6" id="KW-0028">Amino-acid biosynthesis</keyword>
<sequence>MIRQGRCWKLGDNISTDHIISGKYKFEAINDINRMLIHVFEEVIPGFYKMVRPGDIIVAGKNFGKGSSREHAPRLLKIVGIGAVIAKSFAHIFYRNSINIGLPVIIAKVIPDITQNSDVIEVNLVEGYIKNITQGVVEHIQQYPKSIELILNAGGIVEYIKRYGEPPWQGNIR</sequence>
<dbReference type="PANTHER" id="PTHR43345:SF2">
    <property type="entry name" value="3-ISOPROPYLMALATE DEHYDRATASE SMALL SUBUNIT 1"/>
    <property type="match status" value="1"/>
</dbReference>
<evidence type="ECO:0000256" key="4">
    <source>
        <dbReference type="ARBA" id="ARBA00023239"/>
    </source>
</evidence>
<comment type="catalytic activity">
    <reaction evidence="6">
        <text>(2R,3S)-3-isopropylmalate = (2S)-2-isopropylmalate</text>
        <dbReference type="Rhea" id="RHEA:32287"/>
        <dbReference type="ChEBI" id="CHEBI:1178"/>
        <dbReference type="ChEBI" id="CHEBI:35121"/>
        <dbReference type="EC" id="4.2.1.33"/>
    </reaction>
</comment>
<comment type="subunit">
    <text evidence="6">Heterodimer of LeuC and LeuD.</text>
</comment>
<dbReference type="InterPro" id="IPR000573">
    <property type="entry name" value="AconitaseA/IPMdHydase_ssu_swvl"/>
</dbReference>
<dbReference type="EMBL" id="DRZI01000257">
    <property type="protein sequence ID" value="HHP82204.1"/>
    <property type="molecule type" value="Genomic_DNA"/>
</dbReference>
<protein>
    <recommendedName>
        <fullName evidence="6">3-isopropylmalate dehydratase small subunit</fullName>
        <ecNumber evidence="6">4.2.1.33</ecNumber>
    </recommendedName>
    <alternativeName>
        <fullName evidence="6">Alpha-IPM isomerase</fullName>
        <shortName evidence="6">IPMI</shortName>
    </alternativeName>
    <alternativeName>
        <fullName evidence="6">Isopropylmalate isomerase</fullName>
    </alternativeName>
</protein>
<organism evidence="9">
    <name type="scientific">Ignisphaera aggregans</name>
    <dbReference type="NCBI Taxonomy" id="334771"/>
    <lineage>
        <taxon>Archaea</taxon>
        <taxon>Thermoproteota</taxon>
        <taxon>Thermoprotei</taxon>
        <taxon>Desulfurococcales</taxon>
        <taxon>Desulfurococcaceae</taxon>
        <taxon>Ignisphaera</taxon>
    </lineage>
</organism>
<comment type="similarity">
    <text evidence="1 6">Belongs to the LeuD family. LeuD type 2 subfamily.</text>
</comment>
<comment type="caution">
    <text evidence="9">The sequence shown here is derived from an EMBL/GenBank/DDBJ whole genome shotgun (WGS) entry which is preliminary data.</text>
</comment>
<dbReference type="InterPro" id="IPR011827">
    <property type="entry name" value="LeuD_type2/HacB/DmdB"/>
</dbReference>
<dbReference type="Gene3D" id="3.20.19.10">
    <property type="entry name" value="Aconitase, domain 4"/>
    <property type="match status" value="1"/>
</dbReference>
<dbReference type="InterPro" id="IPR050075">
    <property type="entry name" value="LeuD"/>
</dbReference>
<dbReference type="InterPro" id="IPR033940">
    <property type="entry name" value="IPMI_Swivel"/>
</dbReference>
<dbReference type="AlphaFoldDB" id="A0A7C5YZ67"/>
<comment type="pathway">
    <text evidence="6">Amino-acid biosynthesis; L-leucine biosynthesis; L-leucine from 3-methyl-2-oxobutanoate: step 2/4.</text>
</comment>
<dbReference type="CDD" id="cd01577">
    <property type="entry name" value="IPMI_Swivel"/>
    <property type="match status" value="1"/>
</dbReference>
<accession>A0A7C5YZ67</accession>
<dbReference type="UniPathway" id="UPA00048">
    <property type="reaction ID" value="UER00071"/>
</dbReference>
<proteinExistence type="inferred from homology"/>
<comment type="function">
    <text evidence="6">Catalyzes the isomerization between 2-isopropylmalate and 3-isopropylmalate, via the formation of 2-isopropylmaleate.</text>
</comment>
<reference evidence="9" key="1">
    <citation type="journal article" date="2020" name="mSystems">
        <title>Genome- and Community-Level Interaction Insights into Carbon Utilization and Element Cycling Functions of Hydrothermarchaeota in Hydrothermal Sediment.</title>
        <authorList>
            <person name="Zhou Z."/>
            <person name="Liu Y."/>
            <person name="Xu W."/>
            <person name="Pan J."/>
            <person name="Luo Z.H."/>
            <person name="Li M."/>
        </authorList>
    </citation>
    <scope>NUCLEOTIDE SEQUENCE [LARGE SCALE GENOMIC DNA]</scope>
    <source>
        <strain evidence="9">SpSt-1</strain>
        <strain evidence="8">SpSt-1121</strain>
    </source>
</reference>
<dbReference type="Pfam" id="PF00694">
    <property type="entry name" value="Aconitase_C"/>
    <property type="match status" value="1"/>
</dbReference>
<keyword evidence="5 6" id="KW-0100">Branched-chain amino acid biosynthesis</keyword>
<keyword evidence="2 6" id="KW-0432">Leucine biosynthesis</keyword>
<dbReference type="PANTHER" id="PTHR43345">
    <property type="entry name" value="3-ISOPROPYLMALATE DEHYDRATASE SMALL SUBUNIT 2-RELATED-RELATED"/>
    <property type="match status" value="1"/>
</dbReference>
<gene>
    <name evidence="6" type="primary">leuD</name>
    <name evidence="9" type="ORF">ENL47_04865</name>
    <name evidence="8" type="ORF">ENM84_06015</name>
</gene>
<keyword evidence="4 6" id="KW-0456">Lyase</keyword>
<dbReference type="EC" id="4.2.1.33" evidence="6"/>
<dbReference type="InterPro" id="IPR015928">
    <property type="entry name" value="Aconitase/3IPM_dehydase_swvl"/>
</dbReference>
<evidence type="ECO:0000313" key="8">
    <source>
        <dbReference type="EMBL" id="HHP82204.1"/>
    </source>
</evidence>
<feature type="domain" description="Aconitase A/isopropylmalate dehydratase small subunit swivel" evidence="7">
    <location>
        <begin position="53"/>
        <end position="102"/>
    </location>
</feature>
<dbReference type="EMBL" id="DRUB01000090">
    <property type="protein sequence ID" value="HHR96140.1"/>
    <property type="molecule type" value="Genomic_DNA"/>
</dbReference>
<dbReference type="NCBIfam" id="TIGR02087">
    <property type="entry name" value="LEUD_arch"/>
    <property type="match status" value="1"/>
</dbReference>
<dbReference type="HAMAP" id="MF_01032">
    <property type="entry name" value="LeuD_type2"/>
    <property type="match status" value="1"/>
</dbReference>
<evidence type="ECO:0000256" key="1">
    <source>
        <dbReference type="ARBA" id="ARBA00009869"/>
    </source>
</evidence>
<evidence type="ECO:0000259" key="7">
    <source>
        <dbReference type="Pfam" id="PF00694"/>
    </source>
</evidence>
<evidence type="ECO:0000256" key="2">
    <source>
        <dbReference type="ARBA" id="ARBA00022430"/>
    </source>
</evidence>
<dbReference type="GO" id="GO:0003861">
    <property type="term" value="F:3-isopropylmalate dehydratase activity"/>
    <property type="evidence" value="ECO:0007669"/>
    <property type="project" value="UniProtKB-UniRule"/>
</dbReference>